<evidence type="ECO:0000256" key="2">
    <source>
        <dbReference type="ARBA" id="ARBA00022833"/>
    </source>
</evidence>
<dbReference type="SMART" id="SM00184">
    <property type="entry name" value="RING"/>
    <property type="match status" value="1"/>
</dbReference>
<keyword evidence="1 3" id="KW-0863">Zinc-finger</keyword>
<dbReference type="Gene3D" id="3.30.40.10">
    <property type="entry name" value="Zinc/RING finger domain, C3HC4 (zinc finger)"/>
    <property type="match status" value="1"/>
</dbReference>
<dbReference type="WBParaSite" id="scaffold1577_cov292.g3304">
    <property type="protein sequence ID" value="scaffold1577_cov292.g3304"/>
    <property type="gene ID" value="scaffold1577_cov292.g3304"/>
</dbReference>
<evidence type="ECO:0000313" key="7">
    <source>
        <dbReference type="WBParaSite" id="scaffold1577_cov292.g3304"/>
    </source>
</evidence>
<sequence>MFTIRNLLTIRNFSLRNLSPAPSPVVSESGASTSSQTNWELRASRRSPRPIRTEGYHQPITRAASDIQEIQQQSSSISDRPIIDAAPRPKRPAGYIRVRHRMIVDELARARLHKSTSADNTDLPEGQQIPADTPEIAAEYFRGFKTPGGLTDREIEARKRTIVLLPTTFKGSDEICNCCLNGYRAGQSIIFAKCGHKYHLDCFNDFVKNWRACALCRKDMATGKNL</sequence>
<dbReference type="GO" id="GO:0008270">
    <property type="term" value="F:zinc ion binding"/>
    <property type="evidence" value="ECO:0007669"/>
    <property type="project" value="UniProtKB-KW"/>
</dbReference>
<feature type="region of interest" description="Disordered" evidence="4">
    <location>
        <begin position="19"/>
        <end position="60"/>
    </location>
</feature>
<organism evidence="6 7">
    <name type="scientific">Meloidogyne javanica</name>
    <name type="common">Root-knot nematode worm</name>
    <dbReference type="NCBI Taxonomy" id="6303"/>
    <lineage>
        <taxon>Eukaryota</taxon>
        <taxon>Metazoa</taxon>
        <taxon>Ecdysozoa</taxon>
        <taxon>Nematoda</taxon>
        <taxon>Chromadorea</taxon>
        <taxon>Rhabditida</taxon>
        <taxon>Tylenchina</taxon>
        <taxon>Tylenchomorpha</taxon>
        <taxon>Tylenchoidea</taxon>
        <taxon>Meloidogynidae</taxon>
        <taxon>Meloidogyninae</taxon>
        <taxon>Meloidogyne</taxon>
        <taxon>Meloidogyne incognita group</taxon>
    </lineage>
</organism>
<feature type="domain" description="RING-type" evidence="5">
    <location>
        <begin position="176"/>
        <end position="217"/>
    </location>
</feature>
<dbReference type="PROSITE" id="PS50089">
    <property type="entry name" value="ZF_RING_2"/>
    <property type="match status" value="1"/>
</dbReference>
<dbReference type="AlphaFoldDB" id="A0A915LQ48"/>
<evidence type="ECO:0000256" key="3">
    <source>
        <dbReference type="PROSITE-ProRule" id="PRU00175"/>
    </source>
</evidence>
<feature type="compositionally biased region" description="Polar residues" evidence="4">
    <location>
        <begin position="29"/>
        <end position="39"/>
    </location>
</feature>
<dbReference type="Pfam" id="PF13639">
    <property type="entry name" value="zf-RING_2"/>
    <property type="match status" value="1"/>
</dbReference>
<proteinExistence type="predicted"/>
<dbReference type="SUPFAM" id="SSF57850">
    <property type="entry name" value="RING/U-box"/>
    <property type="match status" value="1"/>
</dbReference>
<dbReference type="InterPro" id="IPR013083">
    <property type="entry name" value="Znf_RING/FYVE/PHD"/>
</dbReference>
<accession>A0A915LQ48</accession>
<evidence type="ECO:0000256" key="1">
    <source>
        <dbReference type="ARBA" id="ARBA00022771"/>
    </source>
</evidence>
<dbReference type="InterPro" id="IPR001841">
    <property type="entry name" value="Znf_RING"/>
</dbReference>
<keyword evidence="2" id="KW-0862">Zinc</keyword>
<keyword evidence="6" id="KW-1185">Reference proteome</keyword>
<evidence type="ECO:0000259" key="5">
    <source>
        <dbReference type="PROSITE" id="PS50089"/>
    </source>
</evidence>
<evidence type="ECO:0000313" key="6">
    <source>
        <dbReference type="Proteomes" id="UP000887561"/>
    </source>
</evidence>
<name>A0A915LQ48_MELJA</name>
<dbReference type="Proteomes" id="UP000887561">
    <property type="component" value="Unplaced"/>
</dbReference>
<protein>
    <submittedName>
        <fullName evidence="7">RING-type domain-containing protein</fullName>
    </submittedName>
</protein>
<reference evidence="7" key="1">
    <citation type="submission" date="2022-11" db="UniProtKB">
        <authorList>
            <consortium name="WormBaseParasite"/>
        </authorList>
    </citation>
    <scope>IDENTIFICATION</scope>
</reference>
<keyword evidence="1 3" id="KW-0479">Metal-binding</keyword>
<evidence type="ECO:0000256" key="4">
    <source>
        <dbReference type="SAM" id="MobiDB-lite"/>
    </source>
</evidence>